<dbReference type="AlphaFoldDB" id="A0A8X6NK58"/>
<protein>
    <submittedName>
        <fullName evidence="2">Uncharacterized protein</fullName>
    </submittedName>
</protein>
<reference evidence="2" key="1">
    <citation type="submission" date="2020-08" db="EMBL/GenBank/DDBJ databases">
        <title>Multicomponent nature underlies the extraordinary mechanical properties of spider dragline silk.</title>
        <authorList>
            <person name="Kono N."/>
            <person name="Nakamura H."/>
            <person name="Mori M."/>
            <person name="Yoshida Y."/>
            <person name="Ohtoshi R."/>
            <person name="Malay A.D."/>
            <person name="Moran D.A.P."/>
            <person name="Tomita M."/>
            <person name="Numata K."/>
            <person name="Arakawa K."/>
        </authorList>
    </citation>
    <scope>NUCLEOTIDE SEQUENCE</scope>
</reference>
<dbReference type="EMBL" id="BMAW01059144">
    <property type="protein sequence ID" value="GFT19701.1"/>
    <property type="molecule type" value="Genomic_DNA"/>
</dbReference>
<evidence type="ECO:0000313" key="2">
    <source>
        <dbReference type="EMBL" id="GFT19701.1"/>
    </source>
</evidence>
<organism evidence="2 3">
    <name type="scientific">Nephila pilipes</name>
    <name type="common">Giant wood spider</name>
    <name type="synonym">Nephila maculata</name>
    <dbReference type="NCBI Taxonomy" id="299642"/>
    <lineage>
        <taxon>Eukaryota</taxon>
        <taxon>Metazoa</taxon>
        <taxon>Ecdysozoa</taxon>
        <taxon>Arthropoda</taxon>
        <taxon>Chelicerata</taxon>
        <taxon>Arachnida</taxon>
        <taxon>Araneae</taxon>
        <taxon>Araneomorphae</taxon>
        <taxon>Entelegynae</taxon>
        <taxon>Araneoidea</taxon>
        <taxon>Nephilidae</taxon>
        <taxon>Nephila</taxon>
    </lineage>
</organism>
<name>A0A8X6NK58_NEPPI</name>
<evidence type="ECO:0000313" key="3">
    <source>
        <dbReference type="Proteomes" id="UP000887013"/>
    </source>
</evidence>
<proteinExistence type="predicted"/>
<sequence>MGAQLATRGDHVQIIAYGTPSPGSRSPLHRSPHPDVPRSSLNIRMLCNFLQIMTETHSSISSNESER</sequence>
<accession>A0A8X6NK58</accession>
<comment type="caution">
    <text evidence="2">The sequence shown here is derived from an EMBL/GenBank/DDBJ whole genome shotgun (WGS) entry which is preliminary data.</text>
</comment>
<dbReference type="Proteomes" id="UP000887013">
    <property type="component" value="Unassembled WGS sequence"/>
</dbReference>
<keyword evidence="3" id="KW-1185">Reference proteome</keyword>
<feature type="region of interest" description="Disordered" evidence="1">
    <location>
        <begin position="18"/>
        <end position="37"/>
    </location>
</feature>
<evidence type="ECO:0000256" key="1">
    <source>
        <dbReference type="SAM" id="MobiDB-lite"/>
    </source>
</evidence>
<gene>
    <name evidence="2" type="ORF">NPIL_561951</name>
</gene>